<evidence type="ECO:0000256" key="1">
    <source>
        <dbReference type="SAM" id="MobiDB-lite"/>
    </source>
</evidence>
<dbReference type="InterPro" id="IPR019749">
    <property type="entry name" value="Band_41_domain"/>
</dbReference>
<keyword evidence="4" id="KW-1185">Reference proteome</keyword>
<dbReference type="AlphaFoldDB" id="G7YQZ3"/>
<dbReference type="InterPro" id="IPR021109">
    <property type="entry name" value="Peptidase_aspartic_dom_sf"/>
</dbReference>
<feature type="compositionally biased region" description="Low complexity" evidence="1">
    <location>
        <begin position="731"/>
        <end position="740"/>
    </location>
</feature>
<dbReference type="PANTHER" id="PTHR23280">
    <property type="entry name" value="4.1 G PROTEIN"/>
    <property type="match status" value="1"/>
</dbReference>
<dbReference type="GO" id="GO:0005856">
    <property type="term" value="C:cytoskeleton"/>
    <property type="evidence" value="ECO:0007669"/>
    <property type="project" value="TreeGrafter"/>
</dbReference>
<evidence type="ECO:0000313" key="4">
    <source>
        <dbReference type="Proteomes" id="UP000008909"/>
    </source>
</evidence>
<dbReference type="Gene3D" id="1.20.80.10">
    <property type="match status" value="1"/>
</dbReference>
<feature type="region of interest" description="Disordered" evidence="1">
    <location>
        <begin position="720"/>
        <end position="740"/>
    </location>
</feature>
<dbReference type="EMBL" id="DF144004">
    <property type="protein sequence ID" value="GAA55373.1"/>
    <property type="molecule type" value="Genomic_DNA"/>
</dbReference>
<proteinExistence type="predicted"/>
<gene>
    <name evidence="3" type="ORF">CLF_107772</name>
</gene>
<dbReference type="GO" id="GO:0031032">
    <property type="term" value="P:actomyosin structure organization"/>
    <property type="evidence" value="ECO:0007669"/>
    <property type="project" value="TreeGrafter"/>
</dbReference>
<organism evidence="3 4">
    <name type="scientific">Clonorchis sinensis</name>
    <name type="common">Chinese liver fluke</name>
    <dbReference type="NCBI Taxonomy" id="79923"/>
    <lineage>
        <taxon>Eukaryota</taxon>
        <taxon>Metazoa</taxon>
        <taxon>Spiralia</taxon>
        <taxon>Lophotrochozoa</taxon>
        <taxon>Platyhelminthes</taxon>
        <taxon>Trematoda</taxon>
        <taxon>Digenea</taxon>
        <taxon>Opisthorchiida</taxon>
        <taxon>Opisthorchiata</taxon>
        <taxon>Opisthorchiidae</taxon>
        <taxon>Clonorchis</taxon>
    </lineage>
</organism>
<dbReference type="Proteomes" id="UP000008909">
    <property type="component" value="Unassembled WGS sequence"/>
</dbReference>
<evidence type="ECO:0000313" key="3">
    <source>
        <dbReference type="EMBL" id="GAA55373.1"/>
    </source>
</evidence>
<dbReference type="SUPFAM" id="SSF50630">
    <property type="entry name" value="Acid proteases"/>
    <property type="match status" value="1"/>
</dbReference>
<dbReference type="InterPro" id="IPR019748">
    <property type="entry name" value="FERM_central"/>
</dbReference>
<reference key="2">
    <citation type="submission" date="2011-10" db="EMBL/GenBank/DDBJ databases">
        <title>The genome and transcriptome sequence of Clonorchis sinensis provide insights into the carcinogenic liver fluke.</title>
        <authorList>
            <person name="Wang X."/>
            <person name="Huang Y."/>
            <person name="Chen W."/>
            <person name="Liu H."/>
            <person name="Guo L."/>
            <person name="Chen Y."/>
            <person name="Luo F."/>
            <person name="Zhou W."/>
            <person name="Sun J."/>
            <person name="Mao Q."/>
            <person name="Liang P."/>
            <person name="Zhou C."/>
            <person name="Tian Y."/>
            <person name="Men J."/>
            <person name="Lv X."/>
            <person name="Huang L."/>
            <person name="Zhou J."/>
            <person name="Hu Y."/>
            <person name="Li R."/>
            <person name="Zhang F."/>
            <person name="Lei H."/>
            <person name="Li X."/>
            <person name="Hu X."/>
            <person name="Liang C."/>
            <person name="Xu J."/>
            <person name="Wu Z."/>
            <person name="Yu X."/>
        </authorList>
    </citation>
    <scope>NUCLEOTIDE SEQUENCE</scope>
    <source>
        <strain>Henan</strain>
    </source>
</reference>
<dbReference type="SUPFAM" id="SSF47031">
    <property type="entry name" value="Second domain of FERM"/>
    <property type="match status" value="1"/>
</dbReference>
<feature type="domain" description="FERM" evidence="2">
    <location>
        <begin position="238"/>
        <end position="612"/>
    </location>
</feature>
<protein>
    <submittedName>
        <fullName evidence="3">FERM domain-containing protein 3</fullName>
    </submittedName>
</protein>
<dbReference type="PROSITE" id="PS50057">
    <property type="entry name" value="FERM_3"/>
    <property type="match status" value="1"/>
</dbReference>
<dbReference type="SMART" id="SM00295">
    <property type="entry name" value="B41"/>
    <property type="match status" value="1"/>
</dbReference>
<dbReference type="CDD" id="cd14473">
    <property type="entry name" value="FERM_B-lobe"/>
    <property type="match status" value="1"/>
</dbReference>
<accession>G7YQZ3</accession>
<dbReference type="Pfam" id="PF00373">
    <property type="entry name" value="FERM_M"/>
    <property type="match status" value="1"/>
</dbReference>
<sequence>MDWATAKKALAAELDTPADLEVAMRRFKRARMELGCDPTVPFASMWQSLDRDFLGLDGVSRQQLLFGQFVKVAPSLILSILQTIWTLTSPAVTYRFLPTPNPFSLLHLYKHLMVKPQTQAANCDYGAQLEDQLRDRLIAGIQLPELQQKLLLCPDQKFQAIRKMCKRYEDAKHNSSHVFKTLISASGQKHDFIVDTGSVESIIPQSDLTVFYPSAVIVPTDVNIRGITGHSVPLVGICTIPVRLPQGTSIDCIFLVSTSGPSIIGLKVLRSLRTSITLLTSVNVNELKQLILKCSKATGGMQIPKQWLDLSRMVYKQMKGNLKLCSSIQYVRYIGCRSFNLSFRLKHYPSDPLKEVKQDFTRYLIYLQIRRDLAQGRLLCPPEMVAQIGALVAQAELGDAPADDELELAKASNTQGFQTDKNSENDTYNNVDGSGNHSQSTITPEPTTTIEYLRNFKIFNTQTPKTLTEIVKQHQKLRGLTAQEAESELLSRTSQLPTYGIDPFPVVNKTHHLTFECESKAAALAIWHWTMDRKCFFTGRSHQELSSIPIKNSSTEFIRVSSLRRDGGFGNASLGHTTLPTRIRPPLDLKEYRYNELVEVPADHNPVSETLKAVLIPDTVTESPAEEEVPTLTIINNQEVEPALESACFSQPVEEPPIEAKQVPQQASMPDPKIQGNHDSCGESAFGIRNRIDSKLVQSVVYQQVVSEFDHTVDTHLDRFAPSGDPKLTPSSNSVSPNNGSASMIRNGPVSKNGSVFSDNSVDNTKESRYSLIETGKCFDSGRAVKATTVTVVAMMVFTGLIVLMETNPSSESTVIHALRNNALVSSFDAYIYTPVRNVLSAGLSLLWS</sequence>
<name>G7YQZ3_CLOSI</name>
<reference evidence="3" key="1">
    <citation type="journal article" date="2011" name="Genome Biol.">
        <title>The draft genome of the carcinogenic human liver fluke Clonorchis sinensis.</title>
        <authorList>
            <person name="Wang X."/>
            <person name="Chen W."/>
            <person name="Huang Y."/>
            <person name="Sun J."/>
            <person name="Men J."/>
            <person name="Liu H."/>
            <person name="Luo F."/>
            <person name="Guo L."/>
            <person name="Lv X."/>
            <person name="Deng C."/>
            <person name="Zhou C."/>
            <person name="Fan Y."/>
            <person name="Li X."/>
            <person name="Huang L."/>
            <person name="Hu Y."/>
            <person name="Liang C."/>
            <person name="Hu X."/>
            <person name="Xu J."/>
            <person name="Yu X."/>
        </authorList>
    </citation>
    <scope>NUCLEOTIDE SEQUENCE [LARGE SCALE GENOMIC DNA]</scope>
    <source>
        <strain evidence="3">Henan</strain>
    </source>
</reference>
<dbReference type="InterPro" id="IPR035963">
    <property type="entry name" value="FERM_2"/>
</dbReference>
<dbReference type="InterPro" id="IPR014352">
    <property type="entry name" value="FERM/acyl-CoA-bd_prot_sf"/>
</dbReference>
<evidence type="ECO:0000259" key="2">
    <source>
        <dbReference type="PROSITE" id="PS50057"/>
    </source>
</evidence>
<dbReference type="InterPro" id="IPR000299">
    <property type="entry name" value="FERM_domain"/>
</dbReference>
<dbReference type="PANTHER" id="PTHR23280:SF21">
    <property type="entry name" value="PROTEIN 4.1 HOMOLOG"/>
    <property type="match status" value="1"/>
</dbReference>